<reference evidence="2 3" key="1">
    <citation type="submission" date="2023-07" db="EMBL/GenBank/DDBJ databases">
        <title>Sorghum-associated microbial communities from plants grown in Nebraska, USA.</title>
        <authorList>
            <person name="Schachtman D."/>
        </authorList>
    </citation>
    <scope>NUCLEOTIDE SEQUENCE [LARGE SCALE GENOMIC DNA]</scope>
    <source>
        <strain evidence="2 3">584</strain>
    </source>
</reference>
<organism evidence="2 3">
    <name type="scientific">Inquilinus ginsengisoli</name>
    <dbReference type="NCBI Taxonomy" id="363840"/>
    <lineage>
        <taxon>Bacteria</taxon>
        <taxon>Pseudomonadati</taxon>
        <taxon>Pseudomonadota</taxon>
        <taxon>Alphaproteobacteria</taxon>
        <taxon>Rhodospirillales</taxon>
        <taxon>Rhodospirillaceae</taxon>
        <taxon>Inquilinus</taxon>
    </lineage>
</organism>
<protein>
    <submittedName>
        <fullName evidence="2">Uncharacterized protein</fullName>
    </submittedName>
</protein>
<gene>
    <name evidence="2" type="ORF">E9232_000752</name>
</gene>
<evidence type="ECO:0000256" key="1">
    <source>
        <dbReference type="SAM" id="MobiDB-lite"/>
    </source>
</evidence>
<comment type="caution">
    <text evidence="2">The sequence shown here is derived from an EMBL/GenBank/DDBJ whole genome shotgun (WGS) entry which is preliminary data.</text>
</comment>
<dbReference type="Proteomes" id="UP001262410">
    <property type="component" value="Unassembled WGS sequence"/>
</dbReference>
<feature type="region of interest" description="Disordered" evidence="1">
    <location>
        <begin position="1"/>
        <end position="29"/>
    </location>
</feature>
<keyword evidence="3" id="KW-1185">Reference proteome</keyword>
<evidence type="ECO:0000313" key="2">
    <source>
        <dbReference type="EMBL" id="MDR6288253.1"/>
    </source>
</evidence>
<accession>A0ABU1JI43</accession>
<proteinExistence type="predicted"/>
<evidence type="ECO:0000313" key="3">
    <source>
        <dbReference type="Proteomes" id="UP001262410"/>
    </source>
</evidence>
<sequence>MIEVVDETPATVSSQKVQERPPSFAEVSR</sequence>
<dbReference type="EMBL" id="JAVDPW010000001">
    <property type="protein sequence ID" value="MDR6288253.1"/>
    <property type="molecule type" value="Genomic_DNA"/>
</dbReference>
<name>A0ABU1JI43_9PROT</name>